<evidence type="ECO:0000313" key="2">
    <source>
        <dbReference type="EMBL" id="MDQ0997325.1"/>
    </source>
</evidence>
<gene>
    <name evidence="2" type="ORF">QFZ34_002507</name>
</gene>
<protein>
    <submittedName>
        <fullName evidence="2">Uncharacterized protein</fullName>
    </submittedName>
</protein>
<keyword evidence="3" id="KW-1185">Reference proteome</keyword>
<reference evidence="2 3" key="1">
    <citation type="submission" date="2023-07" db="EMBL/GenBank/DDBJ databases">
        <title>Comparative genomics of wheat-associated soil bacteria to identify genetic determinants of phenazine resistance.</title>
        <authorList>
            <person name="Mouncey N."/>
        </authorList>
    </citation>
    <scope>NUCLEOTIDE SEQUENCE [LARGE SCALE GENOMIC DNA]</scope>
    <source>
        <strain evidence="2 3">W4I11</strain>
    </source>
</reference>
<dbReference type="EMBL" id="JAUSZT010000003">
    <property type="protein sequence ID" value="MDQ0997325.1"/>
    <property type="molecule type" value="Genomic_DNA"/>
</dbReference>
<dbReference type="RefSeq" id="WP_307281172.1">
    <property type="nucleotide sequence ID" value="NZ_JAUSZT010000003.1"/>
</dbReference>
<proteinExistence type="predicted"/>
<accession>A0ABU0S990</accession>
<dbReference type="Proteomes" id="UP001237780">
    <property type="component" value="Unassembled WGS sequence"/>
</dbReference>
<evidence type="ECO:0000256" key="1">
    <source>
        <dbReference type="SAM" id="MobiDB-lite"/>
    </source>
</evidence>
<name>A0ABU0S990_9HYPH</name>
<sequence>MAIKFAQKTSDTKTPPESKATPKAKPAENAEISAIEVNKSEDGTDLFETKAETSKRKKKR</sequence>
<feature type="compositionally biased region" description="Basic and acidic residues" evidence="1">
    <location>
        <begin position="38"/>
        <end position="54"/>
    </location>
</feature>
<comment type="caution">
    <text evidence="2">The sequence shown here is derived from an EMBL/GenBank/DDBJ whole genome shotgun (WGS) entry which is preliminary data.</text>
</comment>
<evidence type="ECO:0000313" key="3">
    <source>
        <dbReference type="Proteomes" id="UP001237780"/>
    </source>
</evidence>
<feature type="region of interest" description="Disordered" evidence="1">
    <location>
        <begin position="1"/>
        <end position="60"/>
    </location>
</feature>
<organism evidence="2 3">
    <name type="scientific">Phyllobacterium ifriqiyense</name>
    <dbReference type="NCBI Taxonomy" id="314238"/>
    <lineage>
        <taxon>Bacteria</taxon>
        <taxon>Pseudomonadati</taxon>
        <taxon>Pseudomonadota</taxon>
        <taxon>Alphaproteobacteria</taxon>
        <taxon>Hyphomicrobiales</taxon>
        <taxon>Phyllobacteriaceae</taxon>
        <taxon>Phyllobacterium</taxon>
    </lineage>
</organism>